<dbReference type="EMBL" id="ML993856">
    <property type="protein sequence ID" value="KAF2205423.1"/>
    <property type="molecule type" value="Genomic_DNA"/>
</dbReference>
<keyword evidence="1" id="KW-0175">Coiled coil</keyword>
<dbReference type="OrthoDB" id="5424692at2759"/>
<evidence type="ECO:0000256" key="2">
    <source>
        <dbReference type="SAM" id="MobiDB-lite"/>
    </source>
</evidence>
<dbReference type="AlphaFoldDB" id="A0A9P4JZL3"/>
<feature type="compositionally biased region" description="Low complexity" evidence="2">
    <location>
        <begin position="331"/>
        <end position="344"/>
    </location>
</feature>
<feature type="compositionally biased region" description="Basic and acidic residues" evidence="2">
    <location>
        <begin position="267"/>
        <end position="290"/>
    </location>
</feature>
<proteinExistence type="predicted"/>
<feature type="compositionally biased region" description="Basic and acidic residues" evidence="2">
    <location>
        <begin position="78"/>
        <end position="87"/>
    </location>
</feature>
<evidence type="ECO:0000313" key="4">
    <source>
        <dbReference type="Proteomes" id="UP000799536"/>
    </source>
</evidence>
<sequence>MDRDRGRDGDRGDRRDDRYSNTYRPRSPGPRVDSYRGARSPPRGRGVLAADTYTPGGRPAGRPRSRSPGFRRRSRSPRPRDDGDRWRARPRSPPRRAFSPRRDDFRADRGRSPRGGRMGYDSYTRSPRPRDPRDRSPLPLDRERDISPARSSAMRPGRGDSVPRGRGRYDEPRSRAQSPYRRPYSPPRGNQYRRPSRSPRRDRAEPYTADTWRRPSVSPARPAYGSNDVSGRQSAASSRRSSPPVHASRASLLPDAAPMREPAPRSPYRERDEPERDYPRDREVPMRPRETPPTGPRSDRDREYGTGAAPPTGPSSYRNGDGFNRAPPTGPSARSYPSPAAISPPAGPSHSHHPPAYPRSSNPALGAPTRPRGGYRGGFGGDSYRDFPPPRRGSWGGGGGGRGYHGGPPPGPPSGPRGGGAPFAPPFRGSSNSTSTTYPRTLRFTNHLADLPKEIPGGQKLPELYDRSKIDRLEEEARKLREVIDAKEAQKRQSLREWDNLEREANNAALRADLAEQQLRALNGEGETGGAAF</sequence>
<feature type="compositionally biased region" description="Basic residues" evidence="2">
    <location>
        <begin position="61"/>
        <end position="77"/>
    </location>
</feature>
<feature type="compositionally biased region" description="Basic and acidic residues" evidence="2">
    <location>
        <begin position="157"/>
        <end position="174"/>
    </location>
</feature>
<accession>A0A9P4JZL3</accession>
<organism evidence="3 4">
    <name type="scientific">Delitschia confertaspora ATCC 74209</name>
    <dbReference type="NCBI Taxonomy" id="1513339"/>
    <lineage>
        <taxon>Eukaryota</taxon>
        <taxon>Fungi</taxon>
        <taxon>Dikarya</taxon>
        <taxon>Ascomycota</taxon>
        <taxon>Pezizomycotina</taxon>
        <taxon>Dothideomycetes</taxon>
        <taxon>Pleosporomycetidae</taxon>
        <taxon>Pleosporales</taxon>
        <taxon>Delitschiaceae</taxon>
        <taxon>Delitschia</taxon>
    </lineage>
</organism>
<evidence type="ECO:0000256" key="1">
    <source>
        <dbReference type="SAM" id="Coils"/>
    </source>
</evidence>
<feature type="compositionally biased region" description="Polar residues" evidence="2">
    <location>
        <begin position="430"/>
        <end position="439"/>
    </location>
</feature>
<feature type="compositionally biased region" description="Basic and acidic residues" evidence="2">
    <location>
        <begin position="128"/>
        <end position="147"/>
    </location>
</feature>
<protein>
    <submittedName>
        <fullName evidence="3">Uncharacterized protein</fullName>
    </submittedName>
</protein>
<keyword evidence="4" id="KW-1185">Reference proteome</keyword>
<feature type="compositionally biased region" description="Basic and acidic residues" evidence="2">
    <location>
        <begin position="100"/>
        <end position="111"/>
    </location>
</feature>
<gene>
    <name evidence="3" type="ORF">GQ43DRAFT_16206</name>
</gene>
<feature type="compositionally biased region" description="Gly residues" evidence="2">
    <location>
        <begin position="394"/>
        <end position="406"/>
    </location>
</feature>
<evidence type="ECO:0000313" key="3">
    <source>
        <dbReference type="EMBL" id="KAF2205423.1"/>
    </source>
</evidence>
<feature type="compositionally biased region" description="Low complexity" evidence="2">
    <location>
        <begin position="230"/>
        <end position="251"/>
    </location>
</feature>
<feature type="region of interest" description="Disordered" evidence="2">
    <location>
        <begin position="1"/>
        <end position="441"/>
    </location>
</feature>
<feature type="compositionally biased region" description="Basic and acidic residues" evidence="2">
    <location>
        <begin position="1"/>
        <end position="19"/>
    </location>
</feature>
<reference evidence="3" key="1">
    <citation type="journal article" date="2020" name="Stud. Mycol.">
        <title>101 Dothideomycetes genomes: a test case for predicting lifestyles and emergence of pathogens.</title>
        <authorList>
            <person name="Haridas S."/>
            <person name="Albert R."/>
            <person name="Binder M."/>
            <person name="Bloem J."/>
            <person name="Labutti K."/>
            <person name="Salamov A."/>
            <person name="Andreopoulos B."/>
            <person name="Baker S."/>
            <person name="Barry K."/>
            <person name="Bills G."/>
            <person name="Bluhm B."/>
            <person name="Cannon C."/>
            <person name="Castanera R."/>
            <person name="Culley D."/>
            <person name="Daum C."/>
            <person name="Ezra D."/>
            <person name="Gonzalez J."/>
            <person name="Henrissat B."/>
            <person name="Kuo A."/>
            <person name="Liang C."/>
            <person name="Lipzen A."/>
            <person name="Lutzoni F."/>
            <person name="Magnuson J."/>
            <person name="Mondo S."/>
            <person name="Nolan M."/>
            <person name="Ohm R."/>
            <person name="Pangilinan J."/>
            <person name="Park H.-J."/>
            <person name="Ramirez L."/>
            <person name="Alfaro M."/>
            <person name="Sun H."/>
            <person name="Tritt A."/>
            <person name="Yoshinaga Y."/>
            <person name="Zwiers L.-H."/>
            <person name="Turgeon B."/>
            <person name="Goodwin S."/>
            <person name="Spatafora J."/>
            <person name="Crous P."/>
            <person name="Grigoriev I."/>
        </authorList>
    </citation>
    <scope>NUCLEOTIDE SEQUENCE</scope>
    <source>
        <strain evidence="3">ATCC 74209</strain>
    </source>
</reference>
<comment type="caution">
    <text evidence="3">The sequence shown here is derived from an EMBL/GenBank/DDBJ whole genome shotgun (WGS) entry which is preliminary data.</text>
</comment>
<name>A0A9P4JZL3_9PLEO</name>
<feature type="coiled-coil region" evidence="1">
    <location>
        <begin position="470"/>
        <end position="525"/>
    </location>
</feature>
<dbReference type="Proteomes" id="UP000799536">
    <property type="component" value="Unassembled WGS sequence"/>
</dbReference>